<feature type="compositionally biased region" description="Basic and acidic residues" evidence="1">
    <location>
        <begin position="190"/>
        <end position="203"/>
    </location>
</feature>
<dbReference type="AlphaFoldDB" id="A0A1B7YUS1"/>
<evidence type="ECO:0000313" key="2">
    <source>
        <dbReference type="EMBL" id="OBR15796.1"/>
    </source>
</evidence>
<organism evidence="2 3">
    <name type="scientific">Colletotrichum higginsianum (strain IMI 349063)</name>
    <name type="common">Crucifer anthracnose fungus</name>
    <dbReference type="NCBI Taxonomy" id="759273"/>
    <lineage>
        <taxon>Eukaryota</taxon>
        <taxon>Fungi</taxon>
        <taxon>Dikarya</taxon>
        <taxon>Ascomycota</taxon>
        <taxon>Pezizomycotina</taxon>
        <taxon>Sordariomycetes</taxon>
        <taxon>Hypocreomycetidae</taxon>
        <taxon>Glomerellales</taxon>
        <taxon>Glomerellaceae</taxon>
        <taxon>Colletotrichum</taxon>
        <taxon>Colletotrichum destructivum species complex</taxon>
    </lineage>
</organism>
<sequence length="221" mass="23202">MSPQDSSLTKQQRIQVWREEVAASASLCTCPPSSPAASASSTNISLSATSSSASSSASSPGARDPFTFFRLPSQPTYCPTCSRLGAPSAMGLEPSAAYLEQTETLPGGHVPAGIFRAKHGNHPIFRGMRNLVRKLSGSRTGGPMPPRGAEEATRMYRRATLAATPHATNNAAADTELDADGDCVADGADSEGRGHVPKLIAEKQARLRRASRLLSRTHGNS</sequence>
<gene>
    <name evidence="2" type="ORF">CH63R_00976</name>
</gene>
<dbReference type="KEGG" id="chig:CH63R_00976"/>
<feature type="compositionally biased region" description="Low complexity" evidence="1">
    <location>
        <begin position="30"/>
        <end position="59"/>
    </location>
</feature>
<accession>A0A1B7YUS1</accession>
<name>A0A1B7YUS1_COLHI</name>
<dbReference type="OrthoDB" id="4848948at2759"/>
<dbReference type="Proteomes" id="UP000092177">
    <property type="component" value="Chromosome 1"/>
</dbReference>
<proteinExistence type="predicted"/>
<keyword evidence="3" id="KW-1185">Reference proteome</keyword>
<evidence type="ECO:0000313" key="3">
    <source>
        <dbReference type="Proteomes" id="UP000092177"/>
    </source>
</evidence>
<dbReference type="EMBL" id="LTAN01000001">
    <property type="protein sequence ID" value="OBR15796.1"/>
    <property type="molecule type" value="Genomic_DNA"/>
</dbReference>
<protein>
    <submittedName>
        <fullName evidence="2">Uncharacterized protein</fullName>
    </submittedName>
</protein>
<dbReference type="GeneID" id="28860058"/>
<evidence type="ECO:0000256" key="1">
    <source>
        <dbReference type="SAM" id="MobiDB-lite"/>
    </source>
</evidence>
<feature type="region of interest" description="Disordered" evidence="1">
    <location>
        <begin position="30"/>
        <end position="62"/>
    </location>
</feature>
<dbReference type="RefSeq" id="XP_018164313.1">
    <property type="nucleotide sequence ID" value="XM_018295951.1"/>
</dbReference>
<reference evidence="3" key="1">
    <citation type="journal article" date="2017" name="BMC Genomics">
        <title>Gapless genome assembly of Colletotrichum higginsianum reveals chromosome structure and association of transposable elements with secondary metabolite gene clusters.</title>
        <authorList>
            <person name="Dallery J.-F."/>
            <person name="Lapalu N."/>
            <person name="Zampounis A."/>
            <person name="Pigne S."/>
            <person name="Luyten I."/>
            <person name="Amselem J."/>
            <person name="Wittenberg A.H.J."/>
            <person name="Zhou S."/>
            <person name="de Queiroz M.V."/>
            <person name="Robin G.P."/>
            <person name="Auger A."/>
            <person name="Hainaut M."/>
            <person name="Henrissat B."/>
            <person name="Kim K.-T."/>
            <person name="Lee Y.-H."/>
            <person name="Lespinet O."/>
            <person name="Schwartz D.C."/>
            <person name="Thon M.R."/>
            <person name="O'Connell R.J."/>
        </authorList>
    </citation>
    <scope>NUCLEOTIDE SEQUENCE [LARGE SCALE GENOMIC DNA]</scope>
    <source>
        <strain evidence="3">IMI 349063</strain>
    </source>
</reference>
<feature type="region of interest" description="Disordered" evidence="1">
    <location>
        <begin position="183"/>
        <end position="203"/>
    </location>
</feature>
<dbReference type="VEuPathDB" id="FungiDB:CH63R_00976"/>
<comment type="caution">
    <text evidence="2">The sequence shown here is derived from an EMBL/GenBank/DDBJ whole genome shotgun (WGS) entry which is preliminary data.</text>
</comment>